<gene>
    <name evidence="1" type="ORF">PYW08_011247</name>
</gene>
<name>A0ACC2Q7T6_9NEOP</name>
<proteinExistence type="predicted"/>
<protein>
    <submittedName>
        <fullName evidence="1">Uncharacterized protein</fullName>
    </submittedName>
</protein>
<comment type="caution">
    <text evidence="1">The sequence shown here is derived from an EMBL/GenBank/DDBJ whole genome shotgun (WGS) entry which is preliminary data.</text>
</comment>
<accession>A0ACC2Q7T6</accession>
<organism evidence="1 2">
    <name type="scientific">Mythimna loreyi</name>
    <dbReference type="NCBI Taxonomy" id="667449"/>
    <lineage>
        <taxon>Eukaryota</taxon>
        <taxon>Metazoa</taxon>
        <taxon>Ecdysozoa</taxon>
        <taxon>Arthropoda</taxon>
        <taxon>Hexapoda</taxon>
        <taxon>Insecta</taxon>
        <taxon>Pterygota</taxon>
        <taxon>Neoptera</taxon>
        <taxon>Endopterygota</taxon>
        <taxon>Lepidoptera</taxon>
        <taxon>Glossata</taxon>
        <taxon>Ditrysia</taxon>
        <taxon>Noctuoidea</taxon>
        <taxon>Noctuidae</taxon>
        <taxon>Noctuinae</taxon>
        <taxon>Hadenini</taxon>
        <taxon>Mythimna</taxon>
    </lineage>
</organism>
<keyword evidence="2" id="KW-1185">Reference proteome</keyword>
<reference evidence="1" key="1">
    <citation type="submission" date="2023-03" db="EMBL/GenBank/DDBJ databases">
        <title>Chromosome-level genomes of two armyworms, Mythimna separata and Mythimna loreyi, provide insights into the biosynthesis and reception of sex pheromones.</title>
        <authorList>
            <person name="Zhao H."/>
        </authorList>
    </citation>
    <scope>NUCLEOTIDE SEQUENCE</scope>
    <source>
        <strain evidence="1">BeijingLab</strain>
    </source>
</reference>
<dbReference type="EMBL" id="CM056805">
    <property type="protein sequence ID" value="KAJ8707113.1"/>
    <property type="molecule type" value="Genomic_DNA"/>
</dbReference>
<evidence type="ECO:0000313" key="2">
    <source>
        <dbReference type="Proteomes" id="UP001231649"/>
    </source>
</evidence>
<sequence length="727" mass="84667">MVIINAFLLLLISKTCLSQNLDQLFRKINEETGNFSSIAAHLAWESSVNPGNPELPVRAATYQKNRIKWQDRTCSELATLYSRQSLDSIQRRQYYLLCRGPKYTYDETRHTSALYEDLISIYSDAEICIPSDGANISINNPTQVEAAILDYLSNVKQFFNFEHGDPILFAAKIAVNRYFDNRNMLCLKGEEDFDKMMAFSRNGEVLKWLWLSWREKVGPPMKKPYRSLVAIENRAARRNGYSDIGASWRDELEIPQLRKVCHRLHKEVKTLYSLLHGVVRFYLRRFYGEAVPERGPIPAHLLGNLWSQNWEPLADLLLPQTIDLDESIKKMNWTVMHMARRAEDFYQSLGLPAMTETFWRESVFARENNSDTRCHGTAADMFQDGDFRLLYCSGTSKEDFYVLHHELGHIQYYMAYENQPALFRQANTALHETIGDTIMYGVLTPQHLNRLGLINDSLLYTYNSNENNHIDKEFNNIKNGNKQDDEKKQRFKRDTSKAKHTKELDNVLQEFKDPELFEDQKHEINEEDASKDTPKLFEDKDVTTDTIILLKQALNKIPQIPFSLIMDEYRWKYFEGSLKGDNEEFWRMALEWQGIAPPGFRGEEYFDVGAKFHVPDNTPYVRYFLSSFLQHQLFEKLCKASVFGRRSAEEPVPETISLTRCDIYGSKAAGKILKDFMSRGHSQHWSEILEETTGEDYISAEALNRYYEPLYNLLVKFVRAHNVPIGW</sequence>
<evidence type="ECO:0000313" key="1">
    <source>
        <dbReference type="EMBL" id="KAJ8707113.1"/>
    </source>
</evidence>
<dbReference type="Proteomes" id="UP001231649">
    <property type="component" value="Chromosome 29"/>
</dbReference>